<dbReference type="UniPathway" id="UPA00557">
    <property type="reaction ID" value="UER00614"/>
</dbReference>
<keyword evidence="12" id="KW-0460">Magnesium</keyword>
<dbReference type="GO" id="GO:0004605">
    <property type="term" value="F:phosphatidate cytidylyltransferase activity"/>
    <property type="evidence" value="ECO:0007669"/>
    <property type="project" value="UniProtKB-EC"/>
</dbReference>
<evidence type="ECO:0000256" key="12">
    <source>
        <dbReference type="ARBA" id="ARBA00022842"/>
    </source>
</evidence>
<keyword evidence="8" id="KW-0444">Lipid biosynthesis</keyword>
<dbReference type="RefSeq" id="XP_012896946.1">
    <property type="nucleotide sequence ID" value="XM_013041492.1"/>
</dbReference>
<evidence type="ECO:0000256" key="6">
    <source>
        <dbReference type="ARBA" id="ARBA00012487"/>
    </source>
</evidence>
<dbReference type="OrthoDB" id="341477at2759"/>
<evidence type="ECO:0000256" key="13">
    <source>
        <dbReference type="ARBA" id="ARBA00023098"/>
    </source>
</evidence>
<keyword evidence="9" id="KW-0808">Transferase</keyword>
<comment type="cofactor">
    <cofactor evidence="1">
        <name>Mg(2+)</name>
        <dbReference type="ChEBI" id="CHEBI:18420"/>
    </cofactor>
</comment>
<evidence type="ECO:0000256" key="7">
    <source>
        <dbReference type="ARBA" id="ARBA00018337"/>
    </source>
</evidence>
<keyword evidence="17" id="KW-1208">Phospholipid metabolism</keyword>
<dbReference type="GO" id="GO:0032049">
    <property type="term" value="P:cardiolipin biosynthetic process"/>
    <property type="evidence" value="ECO:0007669"/>
    <property type="project" value="InterPro"/>
</dbReference>
<comment type="subcellular location">
    <subcellularLocation>
        <location evidence="2">Mitochondrion inner membrane</location>
        <topology evidence="2">Peripheral membrane protein</topology>
        <orientation evidence="2">Matrix side</orientation>
    </subcellularLocation>
</comment>
<evidence type="ECO:0000256" key="15">
    <source>
        <dbReference type="ARBA" id="ARBA00023136"/>
    </source>
</evidence>
<evidence type="ECO:0000313" key="19">
    <source>
        <dbReference type="EMBL" id="CBK22898.2"/>
    </source>
</evidence>
<dbReference type="InParanoid" id="D8M4A9"/>
<evidence type="ECO:0000256" key="18">
    <source>
        <dbReference type="ARBA" id="ARBA00029893"/>
    </source>
</evidence>
<evidence type="ECO:0000256" key="1">
    <source>
        <dbReference type="ARBA" id="ARBA00001946"/>
    </source>
</evidence>
<organism evidence="19">
    <name type="scientific">Blastocystis hominis</name>
    <dbReference type="NCBI Taxonomy" id="12968"/>
    <lineage>
        <taxon>Eukaryota</taxon>
        <taxon>Sar</taxon>
        <taxon>Stramenopiles</taxon>
        <taxon>Bigyra</taxon>
        <taxon>Opalozoa</taxon>
        <taxon>Opalinata</taxon>
        <taxon>Blastocystidae</taxon>
        <taxon>Blastocystis</taxon>
    </lineage>
</organism>
<dbReference type="EC" id="2.7.7.41" evidence="6"/>
<dbReference type="PANTHER" id="PTHR13619">
    <property type="entry name" value="PHOSPHATIDATE CYTIDYLYLTRANSFERASE, MITOCHONDRIAL"/>
    <property type="match status" value="1"/>
</dbReference>
<evidence type="ECO:0000256" key="17">
    <source>
        <dbReference type="ARBA" id="ARBA00023264"/>
    </source>
</evidence>
<evidence type="ECO:0000256" key="5">
    <source>
        <dbReference type="ARBA" id="ARBA00005458"/>
    </source>
</evidence>
<evidence type="ECO:0000256" key="11">
    <source>
        <dbReference type="ARBA" id="ARBA00022792"/>
    </source>
</evidence>
<protein>
    <recommendedName>
        <fullName evidence="7">Phosphatidate cytidylyltransferase, mitochondrial</fullName>
        <ecNumber evidence="6">2.7.7.41</ecNumber>
    </recommendedName>
    <alternativeName>
        <fullName evidence="18">CDP-diacylglycerol synthase</fullName>
    </alternativeName>
</protein>
<reference evidence="19" key="1">
    <citation type="submission" date="2010-02" db="EMBL/GenBank/DDBJ databases">
        <title>Sequencing and annotation of the Blastocystis hominis genome.</title>
        <authorList>
            <person name="Wincker P."/>
        </authorList>
    </citation>
    <scope>NUCLEOTIDE SEQUENCE</scope>
    <source>
        <strain evidence="19">Singapore isolate B</strain>
    </source>
</reference>
<keyword evidence="13" id="KW-0443">Lipid metabolism</keyword>
<evidence type="ECO:0000256" key="2">
    <source>
        <dbReference type="ARBA" id="ARBA00004443"/>
    </source>
</evidence>
<sequence>MEFEQYLSKLPEYDFAITYGSGVFKQVGYSEKDHKNAMLDVIIGVRDPIEWHRVNMQLNPEHYSFFRHLGSSTIAKLENFGLGHVYYNTTVMGPKGHERPVKYGVIEMEKLKHDLLEWDSLYVSGRLQKPVRFGLSNDLPAIIDAMNQNLRNAILAVLPLLPFQFSSYQLFIAITRLSYNGDIRTYFAENPHKVQNIVEGNFDNFCQLYKPFLAACPLIHPIQGRDGWFEQDVSIPNLARIAASLPSSLHSSVRAQLAFGPRTVNVEGLSTELLRDLYERRMTALFDPGMKNENLIAAKGAVARGIQMGVRRAVFRGSVDQAVRGVASFGVWNSVTYAAKKIMKFLK</sequence>
<proteinExistence type="inferred from homology"/>
<dbReference type="GO" id="GO:0005743">
    <property type="term" value="C:mitochondrial inner membrane"/>
    <property type="evidence" value="ECO:0007669"/>
    <property type="project" value="UniProtKB-SubCell"/>
</dbReference>
<evidence type="ECO:0000256" key="8">
    <source>
        <dbReference type="ARBA" id="ARBA00022516"/>
    </source>
</evidence>
<evidence type="ECO:0000313" key="20">
    <source>
        <dbReference type="Proteomes" id="UP000008312"/>
    </source>
</evidence>
<comment type="similarity">
    <text evidence="5">Belongs to the TAM41 family.</text>
</comment>
<accession>D8M4A9</accession>
<dbReference type="Proteomes" id="UP000008312">
    <property type="component" value="Unassembled WGS sequence"/>
</dbReference>
<evidence type="ECO:0000256" key="4">
    <source>
        <dbReference type="ARBA" id="ARBA00005189"/>
    </source>
</evidence>
<dbReference type="PANTHER" id="PTHR13619:SF0">
    <property type="entry name" value="PHOSPHATIDATE CYTIDYLYLTRANSFERASE, MITOCHONDRIAL"/>
    <property type="match status" value="1"/>
</dbReference>
<keyword evidence="15" id="KW-0472">Membrane</keyword>
<dbReference type="Pfam" id="PF09139">
    <property type="entry name" value="Tam41_Mmp37"/>
    <property type="match status" value="1"/>
</dbReference>
<name>D8M4A9_BLAHO</name>
<dbReference type="OMA" id="HRLTEMT"/>
<dbReference type="GO" id="GO:0016024">
    <property type="term" value="P:CDP-diacylglycerol biosynthetic process"/>
    <property type="evidence" value="ECO:0007669"/>
    <property type="project" value="UniProtKB-UniPathway"/>
</dbReference>
<dbReference type="EMBL" id="FN668652">
    <property type="protein sequence ID" value="CBK22898.2"/>
    <property type="molecule type" value="Genomic_DNA"/>
</dbReference>
<comment type="pathway">
    <text evidence="4">Lipid metabolism.</text>
</comment>
<keyword evidence="16" id="KW-0594">Phospholipid biosynthesis</keyword>
<dbReference type="GeneID" id="24920006"/>
<keyword evidence="14" id="KW-0496">Mitochondrion</keyword>
<evidence type="ECO:0000256" key="10">
    <source>
        <dbReference type="ARBA" id="ARBA00022695"/>
    </source>
</evidence>
<evidence type="ECO:0000256" key="3">
    <source>
        <dbReference type="ARBA" id="ARBA00005119"/>
    </source>
</evidence>
<gene>
    <name evidence="19" type="ORF">GSBLH_T00002871001</name>
</gene>
<dbReference type="InterPro" id="IPR015222">
    <property type="entry name" value="Tam41"/>
</dbReference>
<keyword evidence="10" id="KW-0548">Nucleotidyltransferase</keyword>
<evidence type="ECO:0000256" key="9">
    <source>
        <dbReference type="ARBA" id="ARBA00022679"/>
    </source>
</evidence>
<comment type="pathway">
    <text evidence="3">Phospholipid metabolism; CDP-diacylglycerol biosynthesis; CDP-diacylglycerol from sn-glycerol 3-phosphate: step 3/3.</text>
</comment>
<dbReference type="AlphaFoldDB" id="D8M4A9"/>
<evidence type="ECO:0000256" key="14">
    <source>
        <dbReference type="ARBA" id="ARBA00023128"/>
    </source>
</evidence>
<keyword evidence="11" id="KW-0999">Mitochondrion inner membrane</keyword>
<keyword evidence="20" id="KW-1185">Reference proteome</keyword>
<evidence type="ECO:0000256" key="16">
    <source>
        <dbReference type="ARBA" id="ARBA00023209"/>
    </source>
</evidence>